<proteinExistence type="predicted"/>
<dbReference type="Pfam" id="PF13567">
    <property type="entry name" value="DUF4131"/>
    <property type="match status" value="1"/>
</dbReference>
<keyword evidence="5 6" id="KW-0472">Membrane</keyword>
<dbReference type="Pfam" id="PF03772">
    <property type="entry name" value="Competence"/>
    <property type="match status" value="1"/>
</dbReference>
<protein>
    <submittedName>
        <fullName evidence="8">DNA internalization-related competence protein ComEC/Rec2</fullName>
    </submittedName>
</protein>
<reference evidence="8 9" key="1">
    <citation type="submission" date="2018-01" db="EMBL/GenBank/DDBJ databases">
        <title>The complete genome sequence of Chromatium okenii LaCa, a purple sulfur bacterium with a turbulent life.</title>
        <authorList>
            <person name="Luedin S.M."/>
            <person name="Liechti N."/>
            <person name="Storelli N."/>
            <person name="Danza F."/>
            <person name="Wittwer M."/>
            <person name="Pothier J.F."/>
            <person name="Tonolla M.A."/>
        </authorList>
    </citation>
    <scope>NUCLEOTIDE SEQUENCE [LARGE SCALE GENOMIC DNA]</scope>
    <source>
        <strain evidence="8 9">LaCa</strain>
    </source>
</reference>
<feature type="transmembrane region" description="Helical" evidence="6">
    <location>
        <begin position="381"/>
        <end position="400"/>
    </location>
</feature>
<evidence type="ECO:0000256" key="3">
    <source>
        <dbReference type="ARBA" id="ARBA00022692"/>
    </source>
</evidence>
<keyword evidence="3 6" id="KW-0812">Transmembrane</keyword>
<dbReference type="InterPro" id="IPR004797">
    <property type="entry name" value="Competence_ComEC/Rec2"/>
</dbReference>
<dbReference type="InterPro" id="IPR004477">
    <property type="entry name" value="ComEC_N"/>
</dbReference>
<dbReference type="InterPro" id="IPR036866">
    <property type="entry name" value="RibonucZ/Hydroxyglut_hydro"/>
</dbReference>
<feature type="transmembrane region" description="Helical" evidence="6">
    <location>
        <begin position="445"/>
        <end position="466"/>
    </location>
</feature>
<gene>
    <name evidence="8" type="ORF">CXB77_06955</name>
</gene>
<evidence type="ECO:0000313" key="9">
    <source>
        <dbReference type="Proteomes" id="UP000239936"/>
    </source>
</evidence>
<dbReference type="InterPro" id="IPR035681">
    <property type="entry name" value="ComA-like_MBL"/>
</dbReference>
<dbReference type="AlphaFoldDB" id="A0A2S7XSL7"/>
<feature type="transmembrane region" description="Helical" evidence="6">
    <location>
        <begin position="318"/>
        <end position="336"/>
    </location>
</feature>
<dbReference type="InterPro" id="IPR025405">
    <property type="entry name" value="DUF4131"/>
</dbReference>
<dbReference type="Pfam" id="PF00753">
    <property type="entry name" value="Lactamase_B"/>
    <property type="match status" value="1"/>
</dbReference>
<evidence type="ECO:0000256" key="6">
    <source>
        <dbReference type="SAM" id="Phobius"/>
    </source>
</evidence>
<dbReference type="PANTHER" id="PTHR30619">
    <property type="entry name" value="DNA INTERNALIZATION/COMPETENCE PROTEIN COMEC/REC2"/>
    <property type="match status" value="1"/>
</dbReference>
<evidence type="ECO:0000256" key="2">
    <source>
        <dbReference type="ARBA" id="ARBA00022475"/>
    </source>
</evidence>
<dbReference type="InterPro" id="IPR052159">
    <property type="entry name" value="Competence_DNA_uptake"/>
</dbReference>
<dbReference type="SUPFAM" id="SSF56281">
    <property type="entry name" value="Metallo-hydrolase/oxidoreductase"/>
    <property type="match status" value="1"/>
</dbReference>
<feature type="transmembrane region" description="Helical" evidence="6">
    <location>
        <begin position="420"/>
        <end position="439"/>
    </location>
</feature>
<dbReference type="GO" id="GO:0005886">
    <property type="term" value="C:plasma membrane"/>
    <property type="evidence" value="ECO:0007669"/>
    <property type="project" value="UniProtKB-SubCell"/>
</dbReference>
<dbReference type="GO" id="GO:0030420">
    <property type="term" value="P:establishment of competence for transformation"/>
    <property type="evidence" value="ECO:0007669"/>
    <property type="project" value="InterPro"/>
</dbReference>
<keyword evidence="4 6" id="KW-1133">Transmembrane helix</keyword>
<dbReference type="OrthoDB" id="9761531at2"/>
<evidence type="ECO:0000259" key="7">
    <source>
        <dbReference type="SMART" id="SM00849"/>
    </source>
</evidence>
<organism evidence="8 9">
    <name type="scientific">Chromatium okenii</name>
    <dbReference type="NCBI Taxonomy" id="61644"/>
    <lineage>
        <taxon>Bacteria</taxon>
        <taxon>Pseudomonadati</taxon>
        <taxon>Pseudomonadota</taxon>
        <taxon>Gammaproteobacteria</taxon>
        <taxon>Chromatiales</taxon>
        <taxon>Chromatiaceae</taxon>
        <taxon>Chromatium</taxon>
    </lineage>
</organism>
<dbReference type="NCBIfam" id="TIGR00361">
    <property type="entry name" value="ComEC_Rec2"/>
    <property type="match status" value="1"/>
</dbReference>
<evidence type="ECO:0000256" key="1">
    <source>
        <dbReference type="ARBA" id="ARBA00004651"/>
    </source>
</evidence>
<sequence>MPSGVDSETTLAAALITLVLLLVLINPPQPPFFQGGRKKNPFPKSMKSPIFAKGTKSPPLKKGGWGDLIKPSSWENFSNILRLPLLALLGMTWAAIHACALLCHPFPDALAREPLIVEGRIAAIPAVTTQSTRFLFQVETATHREQPIEFTGLVRLAWYQPAPALNAGERWRLAVRLKPRHSSANPSGIDGERVLFAQGIKATGTVRQATVRNAVVNERLDASAGNYWLAQWRQHIAAHLTQVAGAIDQRGLLQALTIGETSRLQVADWDTLTRTGTSHLIAISGWNVAMIAGVFIGFTRWLWSRSARLTQLLATPRAGAVVGMIAALGYAGLAGFAISTQRALIMLLILLGALFWQRTLRPYHALTLALVGVLLVDPSTVLAYGFWLSFGAVAVLLFYLGQRLPRRDLWTQWGRAQWAVTLGLLPLLTVLFGQVSVIAPAVNLLAVPLFSVLLPLVLSVSLFSLIPGLTAPLLWTAQLLNLCMDGLAWIATLPNIAPTLPTPPLWTWPVAGIGAALLLAPRGLPGRWLGVVLLLPLVTTQPLRPAVGELWLTLLDVGQGLAAVVQTAEGTLVFDTGPGSPNGFNSGSAVIAPFLLAQDITRVERVVVSHADQDHAGGLAGLAKRVTLAQVQSGEPIRLAFAGATRCLAGEQWNWAGVRFQFLHPEQAFELGNHSSCVLRIDTAGRSILLTGDADQKVERELVARYGAALESTVLVAGHHGSNTSSGAAFLNAVKPEWVFFSAGYANQFRFPTKAVQKRIAARHIKTLNTAMAGAIQLRISADGAFNTPTEWRKQALHLWTHRIEE</sequence>
<evidence type="ECO:0000256" key="4">
    <source>
        <dbReference type="ARBA" id="ARBA00022989"/>
    </source>
</evidence>
<dbReference type="Gene3D" id="3.60.15.10">
    <property type="entry name" value="Ribonuclease Z/Hydroxyacylglutathione hydrolase-like"/>
    <property type="match status" value="1"/>
</dbReference>
<dbReference type="PANTHER" id="PTHR30619:SF1">
    <property type="entry name" value="RECOMBINATION PROTEIN 2"/>
    <property type="match status" value="1"/>
</dbReference>
<evidence type="ECO:0000313" key="8">
    <source>
        <dbReference type="EMBL" id="PQJ96730.1"/>
    </source>
</evidence>
<dbReference type="NCBIfam" id="TIGR00360">
    <property type="entry name" value="ComEC_N-term"/>
    <property type="match status" value="1"/>
</dbReference>
<accession>A0A2S7XSL7</accession>
<dbReference type="SMART" id="SM00849">
    <property type="entry name" value="Lactamase_B"/>
    <property type="match status" value="1"/>
</dbReference>
<feature type="transmembrane region" description="Helical" evidence="6">
    <location>
        <begin position="280"/>
        <end position="298"/>
    </location>
</feature>
<dbReference type="EMBL" id="PPGH01000034">
    <property type="protein sequence ID" value="PQJ96730.1"/>
    <property type="molecule type" value="Genomic_DNA"/>
</dbReference>
<comment type="caution">
    <text evidence="8">The sequence shown here is derived from an EMBL/GenBank/DDBJ whole genome shotgun (WGS) entry which is preliminary data.</text>
</comment>
<feature type="domain" description="Metallo-beta-lactamase" evidence="7">
    <location>
        <begin position="559"/>
        <end position="745"/>
    </location>
</feature>
<keyword evidence="9" id="KW-1185">Reference proteome</keyword>
<feature type="transmembrane region" description="Helical" evidence="6">
    <location>
        <begin position="343"/>
        <end position="361"/>
    </location>
</feature>
<comment type="subcellular location">
    <subcellularLocation>
        <location evidence="1">Cell membrane</location>
        <topology evidence="1">Multi-pass membrane protein</topology>
    </subcellularLocation>
</comment>
<keyword evidence="2" id="KW-1003">Cell membrane</keyword>
<dbReference type="CDD" id="cd07731">
    <property type="entry name" value="ComA-like_MBL-fold"/>
    <property type="match status" value="1"/>
</dbReference>
<name>A0A2S7XSL7_9GAMM</name>
<evidence type="ECO:0000256" key="5">
    <source>
        <dbReference type="ARBA" id="ARBA00023136"/>
    </source>
</evidence>
<dbReference type="InterPro" id="IPR001279">
    <property type="entry name" value="Metallo-B-lactamas"/>
</dbReference>
<dbReference type="Proteomes" id="UP000239936">
    <property type="component" value="Unassembled WGS sequence"/>
</dbReference>